<comment type="caution">
    <text evidence="4">The sequence shown here is derived from an EMBL/GenBank/DDBJ whole genome shotgun (WGS) entry which is preliminary data.</text>
</comment>
<proteinExistence type="inferred from homology"/>
<evidence type="ECO:0000313" key="4">
    <source>
        <dbReference type="EMBL" id="MEA5454412.1"/>
    </source>
</evidence>
<dbReference type="InterPro" id="IPR002068">
    <property type="entry name" value="A-crystallin/Hsp20_dom"/>
</dbReference>
<dbReference type="PANTHER" id="PTHR11527">
    <property type="entry name" value="HEAT-SHOCK PROTEIN 20 FAMILY MEMBER"/>
    <property type="match status" value="1"/>
</dbReference>
<gene>
    <name evidence="4" type="ORF">SPF06_06725</name>
</gene>
<sequence length="150" mass="17294">MGGEGWARRGPWDMPVPPPFRRFGFPEHVRRFMEGDWDTGWLRVEEFREGETYVVRAEIPGIDPERDIEVTVRDGELNIRAERQEDSENAAKEGYRSEFRYGSFSRTVQLPRNTRQEDIKASYQDGVLEVRIPAAPEGGPGPTRINVSRD</sequence>
<dbReference type="PROSITE" id="PS01031">
    <property type="entry name" value="SHSP"/>
    <property type="match status" value="1"/>
</dbReference>
<dbReference type="Gene3D" id="2.60.40.790">
    <property type="match status" value="1"/>
</dbReference>
<protein>
    <submittedName>
        <fullName evidence="4">Hsp20/alpha crystallin family protein</fullName>
    </submittedName>
</protein>
<accession>A0ABU5T427</accession>
<name>A0ABU5T427_9MICC</name>
<dbReference type="InterPro" id="IPR008978">
    <property type="entry name" value="HSP20-like_chaperone"/>
</dbReference>
<keyword evidence="5" id="KW-1185">Reference proteome</keyword>
<dbReference type="SUPFAM" id="SSF49764">
    <property type="entry name" value="HSP20-like chaperones"/>
    <property type="match status" value="1"/>
</dbReference>
<organism evidence="4 5">
    <name type="scientific">Sinomonas terricola</name>
    <dbReference type="NCBI Taxonomy" id="3110330"/>
    <lineage>
        <taxon>Bacteria</taxon>
        <taxon>Bacillati</taxon>
        <taxon>Actinomycetota</taxon>
        <taxon>Actinomycetes</taxon>
        <taxon>Micrococcales</taxon>
        <taxon>Micrococcaceae</taxon>
        <taxon>Sinomonas</taxon>
    </lineage>
</organism>
<evidence type="ECO:0000259" key="3">
    <source>
        <dbReference type="PROSITE" id="PS01031"/>
    </source>
</evidence>
<reference evidence="4 5" key="1">
    <citation type="submission" date="2023-12" db="EMBL/GenBank/DDBJ databases">
        <title>Sinomonas terricola sp. nov, isolated from litchi orchard soil in Guangdong, PR China.</title>
        <authorList>
            <person name="Jiaxin W."/>
            <person name="Yang Z."/>
            <person name="Honghui Z."/>
        </authorList>
    </citation>
    <scope>NUCLEOTIDE SEQUENCE [LARGE SCALE GENOMIC DNA]</scope>
    <source>
        <strain evidence="4 5">JGH33</strain>
    </source>
</reference>
<dbReference type="CDD" id="cd06464">
    <property type="entry name" value="ACD_sHsps-like"/>
    <property type="match status" value="1"/>
</dbReference>
<dbReference type="InterPro" id="IPR031107">
    <property type="entry name" value="Small_HSP"/>
</dbReference>
<evidence type="ECO:0000256" key="2">
    <source>
        <dbReference type="RuleBase" id="RU003616"/>
    </source>
</evidence>
<feature type="domain" description="SHSP" evidence="3">
    <location>
        <begin position="35"/>
        <end position="150"/>
    </location>
</feature>
<dbReference type="RefSeq" id="WP_323278240.1">
    <property type="nucleotide sequence ID" value="NZ_JAYGGQ010000003.1"/>
</dbReference>
<comment type="similarity">
    <text evidence="1 2">Belongs to the small heat shock protein (HSP20) family.</text>
</comment>
<evidence type="ECO:0000313" key="5">
    <source>
        <dbReference type="Proteomes" id="UP001304769"/>
    </source>
</evidence>
<evidence type="ECO:0000256" key="1">
    <source>
        <dbReference type="PROSITE-ProRule" id="PRU00285"/>
    </source>
</evidence>
<dbReference type="EMBL" id="JAYGGQ010000003">
    <property type="protein sequence ID" value="MEA5454412.1"/>
    <property type="molecule type" value="Genomic_DNA"/>
</dbReference>
<dbReference type="Pfam" id="PF00011">
    <property type="entry name" value="HSP20"/>
    <property type="match status" value="1"/>
</dbReference>
<dbReference type="Proteomes" id="UP001304769">
    <property type="component" value="Unassembled WGS sequence"/>
</dbReference>